<sequence>MKRLFVAGTVLLLAGCSVTRQAQVSSLDAPNGVVRLDYGQAPLQNAHYDEYVTHGTATKACQSMGYSAASAYGQPIKTCTLIGGSLCLNETVTIQYKCMGYAINPGVTNPWY</sequence>
<dbReference type="EMBL" id="QGAL01000002">
    <property type="protein sequence ID" value="TKK20757.1"/>
    <property type="molecule type" value="Genomic_DNA"/>
</dbReference>
<evidence type="ECO:0000313" key="4">
    <source>
        <dbReference type="Proteomes" id="UP000306327"/>
    </source>
</evidence>
<dbReference type="KEGG" id="ecan:CWI88_08820"/>
<feature type="chain" id="PRO_5044205403" evidence="1">
    <location>
        <begin position="23"/>
        <end position="112"/>
    </location>
</feature>
<feature type="signal peptide" evidence="1">
    <location>
        <begin position="1"/>
        <end position="22"/>
    </location>
</feature>
<dbReference type="Proteomes" id="UP000683583">
    <property type="component" value="Chromosome"/>
</dbReference>
<protein>
    <submittedName>
        <fullName evidence="2">YecR-like lipofamily protein</fullName>
    </submittedName>
</protein>
<name>A0AB38P6I0_9ENTR</name>
<proteinExistence type="predicted"/>
<evidence type="ECO:0000256" key="1">
    <source>
        <dbReference type="SAM" id="SignalP"/>
    </source>
</evidence>
<dbReference type="RefSeq" id="WP_058610169.1">
    <property type="nucleotide sequence ID" value="NZ_CAXOED010000014.1"/>
</dbReference>
<reference evidence="2 5" key="2">
    <citation type="submission" date="2021-06" db="EMBL/GenBank/DDBJ databases">
        <title>FDA dAtabase for Regulatory Grade micrObial Sequences (FDA-ARGOS): Supporting development and validation of Infectious Disease Dx tests.</title>
        <authorList>
            <person name="Sproer C."/>
            <person name="Gronow S."/>
            <person name="Severitt S."/>
            <person name="Schroder I."/>
            <person name="Tallon L."/>
            <person name="Sadzewicz L."/>
            <person name="Zhao X."/>
            <person name="Boylan J."/>
            <person name="Ott S."/>
            <person name="Bowen H."/>
            <person name="Vavikolanu K."/>
            <person name="Mehta A."/>
            <person name="Aluvathingal J."/>
            <person name="Nadendla S."/>
            <person name="Lowell S."/>
            <person name="Myers T."/>
            <person name="Yan Y."/>
        </authorList>
    </citation>
    <scope>NUCLEOTIDE SEQUENCE [LARGE SCALE GENOMIC DNA]</scope>
    <source>
        <strain evidence="2 5">FDAARGOS 1428</strain>
    </source>
</reference>
<evidence type="ECO:0000313" key="2">
    <source>
        <dbReference type="EMBL" id="QXA49304.1"/>
    </source>
</evidence>
<dbReference type="PROSITE" id="PS51257">
    <property type="entry name" value="PROKAR_LIPOPROTEIN"/>
    <property type="match status" value="1"/>
</dbReference>
<evidence type="ECO:0000313" key="5">
    <source>
        <dbReference type="Proteomes" id="UP000683583"/>
    </source>
</evidence>
<dbReference type="InterPro" id="IPR025731">
    <property type="entry name" value="YecR-like"/>
</dbReference>
<dbReference type="EMBL" id="CP077290">
    <property type="protein sequence ID" value="QXA49304.1"/>
    <property type="molecule type" value="Genomic_DNA"/>
</dbReference>
<keyword evidence="5" id="KW-1185">Reference proteome</keyword>
<accession>A0AB38P6I0</accession>
<reference evidence="3 4" key="1">
    <citation type="journal article" date="2019" name="Sci. Rep.">
        <title>Differences in resource use lead to coexistence of seed-transmitted microbial populations.</title>
        <authorList>
            <person name="Torres-Cortes G."/>
            <person name="Garcia B.J."/>
            <person name="Compant S."/>
            <person name="Rezki S."/>
            <person name="Jones P."/>
            <person name="Preveaux A."/>
            <person name="Briand M."/>
            <person name="Roulet A."/>
            <person name="Bouchez O."/>
            <person name="Jacobson D."/>
            <person name="Barret M."/>
        </authorList>
    </citation>
    <scope>NUCLEOTIDE SEQUENCE [LARGE SCALE GENOMIC DNA]</scope>
    <source>
        <strain evidence="3 4">CFBP13530</strain>
    </source>
</reference>
<keyword evidence="1" id="KW-0732">Signal</keyword>
<dbReference type="Proteomes" id="UP000306327">
    <property type="component" value="Unassembled WGS sequence"/>
</dbReference>
<dbReference type="AlphaFoldDB" id="A0AB38P6I0"/>
<dbReference type="Pfam" id="PF13992">
    <property type="entry name" value="YecR"/>
    <property type="match status" value="1"/>
</dbReference>
<organism evidence="3 4">
    <name type="scientific">Enterobacter cancerogenus</name>
    <dbReference type="NCBI Taxonomy" id="69218"/>
    <lineage>
        <taxon>Bacteria</taxon>
        <taxon>Pseudomonadati</taxon>
        <taxon>Pseudomonadota</taxon>
        <taxon>Gammaproteobacteria</taxon>
        <taxon>Enterobacterales</taxon>
        <taxon>Enterobacteriaceae</taxon>
        <taxon>Enterobacter</taxon>
        <taxon>Enterobacter cloacae complex</taxon>
    </lineage>
</organism>
<evidence type="ECO:0000313" key="3">
    <source>
        <dbReference type="EMBL" id="TKK20757.1"/>
    </source>
</evidence>
<gene>
    <name evidence="3" type="ORF">EcCFBP13530_09495</name>
    <name evidence="2" type="ORF">I6L58_21945</name>
</gene>